<evidence type="ECO:0000313" key="3">
    <source>
        <dbReference type="Proteomes" id="UP001055439"/>
    </source>
</evidence>
<keyword evidence="3" id="KW-1185">Reference proteome</keyword>
<dbReference type="OrthoDB" id="643381at2759"/>
<dbReference type="Gene3D" id="1.10.10.1740">
    <property type="entry name" value="Transmembrane protein 14-like"/>
    <property type="match status" value="1"/>
</dbReference>
<keyword evidence="1" id="KW-0812">Transmembrane</keyword>
<evidence type="ECO:0000313" key="2">
    <source>
        <dbReference type="EMBL" id="URE39235.1"/>
    </source>
</evidence>
<dbReference type="Proteomes" id="UP001055439">
    <property type="component" value="Chromosome 8"/>
</dbReference>
<dbReference type="InterPro" id="IPR044890">
    <property type="entry name" value="TMEM14_sf"/>
</dbReference>
<proteinExistence type="predicted"/>
<protein>
    <submittedName>
        <fullName evidence="2">Uncharacterized protein</fullName>
    </submittedName>
</protein>
<sequence>MFPFTTIKGYSRKLVLYRWQKSKQNATSSQLLARSLLQTSPSPASPLTGPFYRGVSPPQSCPPLHCHLARRSMATSQLYGSGLVAKRSMRSLESLRPSLLSARVSSSDSVDLKSMYFRVPALRVSYISGRKLSVTMCLNETSAGSSVEANNAIRYAEGTKPDLVYEPLKSNPTEESFDGKMGMDMRIRKEGIMPTKRSAKLHDFCFGIPFGGFLFAGGLLDFIFSRNATAMIHGGAILVLSVLSLKVWRTGRSSLPFILGQAAFSAAFLWKLMQAYTLCCNDMLLFICVDLRRKPTTEEVGSSSPVISHENLYKKTLYEHGYDLNNGEKMLREPFLHPTSISLEPVLDDGDMLKPHTVVLGLSPSLQLLHQLNRHALEFQLLQATEVLYANRNRLQLATPYQSQLTQALEGVLFYFHAAEVDHIVQPQRLELPEPTCTEAQLGPVVCLHEKEGHQSGHRDVIPFSRFPYKLSFRSRGGGVRLPSSKVSSLCLAITTRRTRRSILDMDAESNLLWMVLTPLMSKLFICVSLRRCRTVVSSPTTTAFIVCSPLSLSIPPGTTTPPLRTVYLEV</sequence>
<accession>A0A9E7HT58</accession>
<feature type="transmembrane region" description="Helical" evidence="1">
    <location>
        <begin position="255"/>
        <end position="273"/>
    </location>
</feature>
<name>A0A9E7HT58_9LILI</name>
<feature type="transmembrane region" description="Helical" evidence="1">
    <location>
        <begin position="230"/>
        <end position="248"/>
    </location>
</feature>
<reference evidence="2" key="1">
    <citation type="submission" date="2022-05" db="EMBL/GenBank/DDBJ databases">
        <title>The Musa troglodytarum L. genome provides insights into the mechanism of non-climacteric behaviour and enrichment of carotenoids.</title>
        <authorList>
            <person name="Wang J."/>
        </authorList>
    </citation>
    <scope>NUCLEOTIDE SEQUENCE</scope>
    <source>
        <tissue evidence="2">Leaf</tissue>
    </source>
</reference>
<dbReference type="AlphaFoldDB" id="A0A9E7HT58"/>
<keyword evidence="1" id="KW-1133">Transmembrane helix</keyword>
<organism evidence="2 3">
    <name type="scientific">Musa troglodytarum</name>
    <name type="common">fe'i banana</name>
    <dbReference type="NCBI Taxonomy" id="320322"/>
    <lineage>
        <taxon>Eukaryota</taxon>
        <taxon>Viridiplantae</taxon>
        <taxon>Streptophyta</taxon>
        <taxon>Embryophyta</taxon>
        <taxon>Tracheophyta</taxon>
        <taxon>Spermatophyta</taxon>
        <taxon>Magnoliopsida</taxon>
        <taxon>Liliopsida</taxon>
        <taxon>Zingiberales</taxon>
        <taxon>Musaceae</taxon>
        <taxon>Musa</taxon>
    </lineage>
</organism>
<evidence type="ECO:0000256" key="1">
    <source>
        <dbReference type="SAM" id="Phobius"/>
    </source>
</evidence>
<dbReference type="EMBL" id="CP097510">
    <property type="protein sequence ID" value="URE39235.1"/>
    <property type="molecule type" value="Genomic_DNA"/>
</dbReference>
<feature type="transmembrane region" description="Helical" evidence="1">
    <location>
        <begin position="204"/>
        <end position="224"/>
    </location>
</feature>
<gene>
    <name evidence="2" type="ORF">MUK42_35941</name>
</gene>
<keyword evidence="1" id="KW-0472">Membrane</keyword>